<dbReference type="GO" id="GO:0005886">
    <property type="term" value="C:plasma membrane"/>
    <property type="evidence" value="ECO:0007669"/>
    <property type="project" value="TreeGrafter"/>
</dbReference>
<evidence type="ECO:0000256" key="1">
    <source>
        <dbReference type="SAM" id="Phobius"/>
    </source>
</evidence>
<protein>
    <submittedName>
        <fullName evidence="2">Acriflavin resistance protein</fullName>
    </submittedName>
</protein>
<feature type="transmembrane region" description="Helical" evidence="1">
    <location>
        <begin position="26"/>
        <end position="45"/>
    </location>
</feature>
<dbReference type="SUPFAM" id="SSF82866">
    <property type="entry name" value="Multidrug efflux transporter AcrB transmembrane domain"/>
    <property type="match status" value="1"/>
</dbReference>
<evidence type="ECO:0000313" key="3">
    <source>
        <dbReference type="Proteomes" id="UP001288778"/>
    </source>
</evidence>
<reference evidence="2" key="1">
    <citation type="submission" date="2019-11" db="EMBL/GenBank/DDBJ databases">
        <title>Characterization of Clostridium perfringens isolates from swine manure treated agricultural soils.</title>
        <authorList>
            <person name="Wushke S.T."/>
        </authorList>
    </citation>
    <scope>NUCLEOTIDE SEQUENCE</scope>
    <source>
        <strain evidence="2">X94</strain>
    </source>
</reference>
<dbReference type="Gene3D" id="1.20.1640.10">
    <property type="entry name" value="Multidrug efflux transporter AcrB transmembrane domain"/>
    <property type="match status" value="1"/>
</dbReference>
<proteinExistence type="predicted"/>
<dbReference type="RefSeq" id="WP_322395939.1">
    <property type="nucleotide sequence ID" value="NZ_WNUI01000711.1"/>
</dbReference>
<feature type="transmembrane region" description="Helical" evidence="1">
    <location>
        <begin position="52"/>
        <end position="73"/>
    </location>
</feature>
<dbReference type="Proteomes" id="UP001288778">
    <property type="component" value="Unassembled WGS sequence"/>
</dbReference>
<dbReference type="EMBL" id="WNUI01000711">
    <property type="protein sequence ID" value="MDZ4910766.1"/>
    <property type="molecule type" value="Genomic_DNA"/>
</dbReference>
<dbReference type="InterPro" id="IPR001036">
    <property type="entry name" value="Acrflvin-R"/>
</dbReference>
<name>A0AAW9I8M2_CLOPF</name>
<organism evidence="2 3">
    <name type="scientific">Clostridium perfringens</name>
    <dbReference type="NCBI Taxonomy" id="1502"/>
    <lineage>
        <taxon>Bacteria</taxon>
        <taxon>Bacillati</taxon>
        <taxon>Bacillota</taxon>
        <taxon>Clostridia</taxon>
        <taxon>Eubacteriales</taxon>
        <taxon>Clostridiaceae</taxon>
        <taxon>Clostridium</taxon>
    </lineage>
</organism>
<evidence type="ECO:0000313" key="2">
    <source>
        <dbReference type="EMBL" id="MDZ4910766.1"/>
    </source>
</evidence>
<dbReference type="PANTHER" id="PTHR32063">
    <property type="match status" value="1"/>
</dbReference>
<keyword evidence="1" id="KW-1133">Transmembrane helix</keyword>
<feature type="non-terminal residue" evidence="2">
    <location>
        <position position="1"/>
    </location>
</feature>
<dbReference type="PANTHER" id="PTHR32063:SF0">
    <property type="entry name" value="SWARMING MOTILITY PROTEIN SWRC"/>
    <property type="match status" value="1"/>
</dbReference>
<comment type="caution">
    <text evidence="2">The sequence shown here is derived from an EMBL/GenBank/DDBJ whole genome shotgun (WGS) entry which is preliminary data.</text>
</comment>
<gene>
    <name evidence="2" type="ORF">GNF68_17505</name>
</gene>
<feature type="non-terminal residue" evidence="2">
    <location>
        <position position="126"/>
    </location>
</feature>
<accession>A0AAW9I8M2</accession>
<dbReference type="AlphaFoldDB" id="A0AAW9I8M2"/>
<keyword evidence="1" id="KW-0812">Transmembrane</keyword>
<sequence length="126" mass="13473">IKMIALAIAFIYLIMVAQFQSLLSPFIVMFTIPLAFTGGLLALIITGQELSVISMLGFLVLAGVVVNNGIVFVDYVNQLRISGLNKKEALIEAGRTRMRPILMTALTTILAMSPMALGVGMGAEIS</sequence>
<keyword evidence="1" id="KW-0472">Membrane</keyword>
<dbReference type="Pfam" id="PF00873">
    <property type="entry name" value="ACR_tran"/>
    <property type="match status" value="1"/>
</dbReference>
<feature type="transmembrane region" description="Helical" evidence="1">
    <location>
        <begin position="101"/>
        <end position="123"/>
    </location>
</feature>
<dbReference type="GO" id="GO:0042910">
    <property type="term" value="F:xenobiotic transmembrane transporter activity"/>
    <property type="evidence" value="ECO:0007669"/>
    <property type="project" value="TreeGrafter"/>
</dbReference>